<keyword evidence="1" id="KW-0489">Methyltransferase</keyword>
<gene>
    <name evidence="1" type="ORF">ACFYM3_40755</name>
</gene>
<dbReference type="Gene3D" id="3.40.50.150">
    <property type="entry name" value="Vaccinia Virus protein VP39"/>
    <property type="match status" value="1"/>
</dbReference>
<dbReference type="EMBL" id="JBIAFP010000039">
    <property type="protein sequence ID" value="MFE9230799.1"/>
    <property type="molecule type" value="Genomic_DNA"/>
</dbReference>
<dbReference type="EC" id="2.1.1.-" evidence="1"/>
<dbReference type="SUPFAM" id="SSF53335">
    <property type="entry name" value="S-adenosyl-L-methionine-dependent methyltransferases"/>
    <property type="match status" value="1"/>
</dbReference>
<dbReference type="GO" id="GO:0032259">
    <property type="term" value="P:methylation"/>
    <property type="evidence" value="ECO:0007669"/>
    <property type="project" value="UniProtKB-KW"/>
</dbReference>
<keyword evidence="1" id="KW-0808">Transferase</keyword>
<dbReference type="NCBIfam" id="TIGR04371">
    <property type="entry name" value="methyltran_NanM"/>
    <property type="match status" value="1"/>
</dbReference>
<sequence length="304" mass="34430">MTKVHGANALWAHIGESQINEETTSSLDNFKTSEVNYRIALFDVATNGGRYLKTLVYNLASDLTPENWTRLHKIRNRQVGGPISVTYNGEKVDLDYLRAVTDLQFLADRVNPDGFRILEIGAGYGRTCHTILSNHDIAEYWILDLATTLELSRKYLKEVLDEDQYARIRFVPVDEIDKVNGVRGFDLCINIDSLAEMDVDTVKAYLTLIDAQCRYFYVNNPVGKYMDKTLDGHSRGEDAISLALSPGLLTDIIDIHDNCTVEAQARKFISAYRPGGQWKCVADSWARPYSHYWQALYRNDGADS</sequence>
<name>A0ABW6LRL0_9ACTN</name>
<dbReference type="InterPro" id="IPR030807">
    <property type="entry name" value="Methyltran_NanM"/>
</dbReference>
<dbReference type="InterPro" id="IPR029063">
    <property type="entry name" value="SAM-dependent_MTases_sf"/>
</dbReference>
<organism evidence="1 2">
    <name type="scientific">Streptomyces massasporeus</name>
    <dbReference type="NCBI Taxonomy" id="67324"/>
    <lineage>
        <taxon>Bacteria</taxon>
        <taxon>Bacillati</taxon>
        <taxon>Actinomycetota</taxon>
        <taxon>Actinomycetes</taxon>
        <taxon>Kitasatosporales</taxon>
        <taxon>Streptomycetaceae</taxon>
        <taxon>Streptomyces</taxon>
    </lineage>
</organism>
<dbReference type="RefSeq" id="WP_358291374.1">
    <property type="nucleotide sequence ID" value="NZ_JBEYGJ010000049.1"/>
</dbReference>
<keyword evidence="2" id="KW-1185">Reference proteome</keyword>
<evidence type="ECO:0000313" key="1">
    <source>
        <dbReference type="EMBL" id="MFE9230799.1"/>
    </source>
</evidence>
<protein>
    <submittedName>
        <fullName evidence="1">Sugar O-methyltransferase</fullName>
        <ecNumber evidence="1">2.1.1.-</ecNumber>
    </submittedName>
</protein>
<proteinExistence type="predicted"/>
<comment type="caution">
    <text evidence="1">The sequence shown here is derived from an EMBL/GenBank/DDBJ whole genome shotgun (WGS) entry which is preliminary data.</text>
</comment>
<dbReference type="Proteomes" id="UP001601288">
    <property type="component" value="Unassembled WGS sequence"/>
</dbReference>
<evidence type="ECO:0000313" key="2">
    <source>
        <dbReference type="Proteomes" id="UP001601288"/>
    </source>
</evidence>
<accession>A0ABW6LRL0</accession>
<dbReference type="GO" id="GO:0008168">
    <property type="term" value="F:methyltransferase activity"/>
    <property type="evidence" value="ECO:0007669"/>
    <property type="project" value="UniProtKB-KW"/>
</dbReference>
<reference evidence="1 2" key="1">
    <citation type="submission" date="2024-10" db="EMBL/GenBank/DDBJ databases">
        <title>The Natural Products Discovery Center: Release of the First 8490 Sequenced Strains for Exploring Actinobacteria Biosynthetic Diversity.</title>
        <authorList>
            <person name="Kalkreuter E."/>
            <person name="Kautsar S.A."/>
            <person name="Yang D."/>
            <person name="Bader C.D."/>
            <person name="Teijaro C.N."/>
            <person name="Fluegel L."/>
            <person name="Davis C.M."/>
            <person name="Simpson J.R."/>
            <person name="Lauterbach L."/>
            <person name="Steele A.D."/>
            <person name="Gui C."/>
            <person name="Meng S."/>
            <person name="Li G."/>
            <person name="Viehrig K."/>
            <person name="Ye F."/>
            <person name="Su P."/>
            <person name="Kiefer A.F."/>
            <person name="Nichols A."/>
            <person name="Cepeda A.J."/>
            <person name="Yan W."/>
            <person name="Fan B."/>
            <person name="Jiang Y."/>
            <person name="Adhikari A."/>
            <person name="Zheng C.-J."/>
            <person name="Schuster L."/>
            <person name="Cowan T.M."/>
            <person name="Smanski M.J."/>
            <person name="Chevrette M.G."/>
            <person name="De Carvalho L.P.S."/>
            <person name="Shen B."/>
        </authorList>
    </citation>
    <scope>NUCLEOTIDE SEQUENCE [LARGE SCALE GENOMIC DNA]</scope>
    <source>
        <strain evidence="1 2">NPDC007066</strain>
    </source>
</reference>